<evidence type="ECO:0000256" key="6">
    <source>
        <dbReference type="SAM" id="Phobius"/>
    </source>
</evidence>
<dbReference type="FunFam" id="1.20.1250.20:FF:000013">
    <property type="entry name" value="MFS general substrate transporter"/>
    <property type="match status" value="1"/>
</dbReference>
<keyword evidence="5 6" id="KW-0472">Membrane</keyword>
<dbReference type="Gene3D" id="1.20.1250.20">
    <property type="entry name" value="MFS general substrate transporter like domains"/>
    <property type="match status" value="2"/>
</dbReference>
<keyword evidence="4 6" id="KW-1133">Transmembrane helix</keyword>
<feature type="transmembrane region" description="Helical" evidence="6">
    <location>
        <begin position="271"/>
        <end position="291"/>
    </location>
</feature>
<feature type="transmembrane region" description="Helical" evidence="6">
    <location>
        <begin position="173"/>
        <end position="195"/>
    </location>
</feature>
<keyword evidence="8" id="KW-1185">Reference proteome</keyword>
<dbReference type="EMBL" id="JAPDRK010000005">
    <property type="protein sequence ID" value="KAJ9612042.1"/>
    <property type="molecule type" value="Genomic_DNA"/>
</dbReference>
<feature type="transmembrane region" description="Helical" evidence="6">
    <location>
        <begin position="215"/>
        <end position="232"/>
    </location>
</feature>
<evidence type="ECO:0000313" key="7">
    <source>
        <dbReference type="EMBL" id="KAJ9612042.1"/>
    </source>
</evidence>
<feature type="transmembrane region" description="Helical" evidence="6">
    <location>
        <begin position="83"/>
        <end position="103"/>
    </location>
</feature>
<dbReference type="InterPro" id="IPR036259">
    <property type="entry name" value="MFS_trans_sf"/>
</dbReference>
<reference evidence="7" key="1">
    <citation type="submission" date="2022-10" db="EMBL/GenBank/DDBJ databases">
        <title>Culturing micro-colonial fungi from biological soil crusts in the Mojave desert and describing Neophaeococcomyces mojavensis, and introducing the new genera and species Taxawa tesnikishii.</title>
        <authorList>
            <person name="Kurbessoian T."/>
            <person name="Stajich J.E."/>
        </authorList>
    </citation>
    <scope>NUCLEOTIDE SEQUENCE</scope>
    <source>
        <strain evidence="7">TK_41</strain>
    </source>
</reference>
<accession>A0AA38XET1</accession>
<feature type="transmembrane region" description="Helical" evidence="6">
    <location>
        <begin position="303"/>
        <end position="322"/>
    </location>
</feature>
<keyword evidence="3 6" id="KW-0812">Transmembrane</keyword>
<name>A0AA38XET1_9EURO</name>
<dbReference type="PANTHER" id="PTHR43791">
    <property type="entry name" value="PERMEASE-RELATED"/>
    <property type="match status" value="1"/>
</dbReference>
<evidence type="ECO:0000256" key="4">
    <source>
        <dbReference type="ARBA" id="ARBA00022989"/>
    </source>
</evidence>
<gene>
    <name evidence="7" type="ORF">H2200_003637</name>
</gene>
<proteinExistence type="predicted"/>
<dbReference type="SUPFAM" id="SSF103473">
    <property type="entry name" value="MFS general substrate transporter"/>
    <property type="match status" value="2"/>
</dbReference>
<dbReference type="GO" id="GO:0022857">
    <property type="term" value="F:transmembrane transporter activity"/>
    <property type="evidence" value="ECO:0007669"/>
    <property type="project" value="InterPro"/>
</dbReference>
<feature type="transmembrane region" description="Helical" evidence="6">
    <location>
        <begin position="334"/>
        <end position="357"/>
    </location>
</feature>
<comment type="subcellular location">
    <subcellularLocation>
        <location evidence="1">Membrane</location>
        <topology evidence="1">Multi-pass membrane protein</topology>
    </subcellularLocation>
</comment>
<dbReference type="GO" id="GO:0016020">
    <property type="term" value="C:membrane"/>
    <property type="evidence" value="ECO:0007669"/>
    <property type="project" value="UniProtKB-SubCell"/>
</dbReference>
<evidence type="ECO:0000256" key="3">
    <source>
        <dbReference type="ARBA" id="ARBA00022692"/>
    </source>
</evidence>
<evidence type="ECO:0000256" key="1">
    <source>
        <dbReference type="ARBA" id="ARBA00004141"/>
    </source>
</evidence>
<sequence length="392" mass="44267">MAKLDKTEIQSFDLKDTEMGKVDIQHTELGSSIENELDVATRKKITRKIDLRLLPLLILIYTFTFLDRVNIGNARVWNLEEDLNMKGIEFNIVILVFYIPYILFEGWSWIFFIEGAMTCSIGILAFFFLLPFPKESKFLTPEEKEFHLRRLEIDNQHYEGDEKMRTKGVFKAFADWKLIATSFMYLSVCVTAYSITVFQPTILSTFGWSSLKANLLSAPVRIASGIVSVALAHWSNKINRRGPFIVVGFLISILGDFFVMLSHNYRLRYMGLYLGAIGIYIAQPLVMAWGVNQVVGKTKRGTMTATASSLGQVGGIISALAFPKKNSPYYVPGGSVMVGFSGLGVIIACGMMFLLGMENKARASGKRDNLRQLSQEEQRHLGEKHPDFRYTL</sequence>
<evidence type="ECO:0000313" key="8">
    <source>
        <dbReference type="Proteomes" id="UP001172673"/>
    </source>
</evidence>
<evidence type="ECO:0008006" key="9">
    <source>
        <dbReference type="Google" id="ProtNLM"/>
    </source>
</evidence>
<dbReference type="PANTHER" id="PTHR43791:SF46">
    <property type="entry name" value="MAJOR FACILITATOR SUPERFAMILY (MFS) PROFILE DOMAIN-CONTAINING PROTEIN-RELATED"/>
    <property type="match status" value="1"/>
</dbReference>
<feature type="transmembrane region" description="Helical" evidence="6">
    <location>
        <begin position="109"/>
        <end position="130"/>
    </location>
</feature>
<evidence type="ECO:0000256" key="5">
    <source>
        <dbReference type="ARBA" id="ARBA00023136"/>
    </source>
</evidence>
<dbReference type="Pfam" id="PF07690">
    <property type="entry name" value="MFS_1"/>
    <property type="match status" value="1"/>
</dbReference>
<protein>
    <recommendedName>
        <fullName evidence="9">Major facilitator superfamily (MFS) profile domain-containing protein</fullName>
    </recommendedName>
</protein>
<organism evidence="7 8">
    <name type="scientific">Cladophialophora chaetospira</name>
    <dbReference type="NCBI Taxonomy" id="386627"/>
    <lineage>
        <taxon>Eukaryota</taxon>
        <taxon>Fungi</taxon>
        <taxon>Dikarya</taxon>
        <taxon>Ascomycota</taxon>
        <taxon>Pezizomycotina</taxon>
        <taxon>Eurotiomycetes</taxon>
        <taxon>Chaetothyriomycetidae</taxon>
        <taxon>Chaetothyriales</taxon>
        <taxon>Herpotrichiellaceae</taxon>
        <taxon>Cladophialophora</taxon>
    </lineage>
</organism>
<dbReference type="Proteomes" id="UP001172673">
    <property type="component" value="Unassembled WGS sequence"/>
</dbReference>
<feature type="transmembrane region" description="Helical" evidence="6">
    <location>
        <begin position="244"/>
        <end position="265"/>
    </location>
</feature>
<evidence type="ECO:0000256" key="2">
    <source>
        <dbReference type="ARBA" id="ARBA00022448"/>
    </source>
</evidence>
<dbReference type="InterPro" id="IPR011701">
    <property type="entry name" value="MFS"/>
</dbReference>
<keyword evidence="2" id="KW-0813">Transport</keyword>
<dbReference type="AlphaFoldDB" id="A0AA38XET1"/>
<comment type="caution">
    <text evidence="7">The sequence shown here is derived from an EMBL/GenBank/DDBJ whole genome shotgun (WGS) entry which is preliminary data.</text>
</comment>